<dbReference type="EMBL" id="DS985241">
    <property type="protein sequence ID" value="EDV28712.1"/>
    <property type="molecule type" value="Genomic_DNA"/>
</dbReference>
<dbReference type="RefSeq" id="XP_002107914.1">
    <property type="nucleotide sequence ID" value="XM_002107878.1"/>
</dbReference>
<evidence type="ECO:0000259" key="2">
    <source>
        <dbReference type="PROSITE" id="PS50060"/>
    </source>
</evidence>
<name>B3RL74_TRIAD</name>
<feature type="domain" description="MAM" evidence="2">
    <location>
        <begin position="134"/>
        <end position="157"/>
    </location>
</feature>
<feature type="chain" id="PRO_5002798330" description="MAM domain-containing protein" evidence="1">
    <location>
        <begin position="27"/>
        <end position="178"/>
    </location>
</feature>
<proteinExistence type="predicted"/>
<dbReference type="PROSITE" id="PS50060">
    <property type="entry name" value="MAM_2"/>
    <property type="match status" value="1"/>
</dbReference>
<keyword evidence="4" id="KW-1185">Reference proteome</keyword>
<dbReference type="GeneID" id="6749129"/>
<sequence length="178" mass="20288">MKIVPLRSFLLAYVLIFFSFTTGTGSEFCPNNCKCSDTEIKCSNLIAPSFSIPTGIKSLLFEQRIPCDCKYLFPLLWAARLKNVTVDGYCSTPSRFRNYHLDRMFDYLLCDNNLKAGFKLSSVYEFHLKPKHSAVCSFDNGLCGWQQLANIDFFDWKYHHSVGSQSVNAYQEGIGKKS</sequence>
<evidence type="ECO:0000256" key="1">
    <source>
        <dbReference type="SAM" id="SignalP"/>
    </source>
</evidence>
<dbReference type="InParanoid" id="B3RL74"/>
<dbReference type="KEGG" id="tad:TRIADDRAFT_51903"/>
<reference evidence="3 4" key="1">
    <citation type="journal article" date="2008" name="Nature">
        <title>The Trichoplax genome and the nature of placozoans.</title>
        <authorList>
            <person name="Srivastava M."/>
            <person name="Begovic E."/>
            <person name="Chapman J."/>
            <person name="Putnam N.H."/>
            <person name="Hellsten U."/>
            <person name="Kawashima T."/>
            <person name="Kuo A."/>
            <person name="Mitros T."/>
            <person name="Salamov A."/>
            <person name="Carpenter M.L."/>
            <person name="Signorovitch A.Y."/>
            <person name="Moreno M.A."/>
            <person name="Kamm K."/>
            <person name="Grimwood J."/>
            <person name="Schmutz J."/>
            <person name="Shapiro H."/>
            <person name="Grigoriev I.V."/>
            <person name="Buss L.W."/>
            <person name="Schierwater B."/>
            <person name="Dellaporta S.L."/>
            <person name="Rokhsar D.S."/>
        </authorList>
    </citation>
    <scope>NUCLEOTIDE SEQUENCE [LARGE SCALE GENOMIC DNA]</scope>
    <source>
        <strain evidence="3 4">Grell-BS-1999</strain>
    </source>
</reference>
<dbReference type="AlphaFoldDB" id="B3RL74"/>
<dbReference type="HOGENOM" id="CLU_1512546_0_0_1"/>
<accession>B3RL74</accession>
<dbReference type="PhylomeDB" id="B3RL74"/>
<dbReference type="InterPro" id="IPR000998">
    <property type="entry name" value="MAM_dom"/>
</dbReference>
<organism evidence="3 4">
    <name type="scientific">Trichoplax adhaerens</name>
    <name type="common">Trichoplax reptans</name>
    <dbReference type="NCBI Taxonomy" id="10228"/>
    <lineage>
        <taxon>Eukaryota</taxon>
        <taxon>Metazoa</taxon>
        <taxon>Placozoa</taxon>
        <taxon>Uniplacotomia</taxon>
        <taxon>Trichoplacea</taxon>
        <taxon>Trichoplacidae</taxon>
        <taxon>Trichoplax</taxon>
    </lineage>
</organism>
<dbReference type="Proteomes" id="UP000009022">
    <property type="component" value="Unassembled WGS sequence"/>
</dbReference>
<evidence type="ECO:0000313" key="3">
    <source>
        <dbReference type="EMBL" id="EDV28712.1"/>
    </source>
</evidence>
<keyword evidence="1" id="KW-0732">Signal</keyword>
<dbReference type="GO" id="GO:0016020">
    <property type="term" value="C:membrane"/>
    <property type="evidence" value="ECO:0007669"/>
    <property type="project" value="InterPro"/>
</dbReference>
<protein>
    <recommendedName>
        <fullName evidence="2">MAM domain-containing protein</fullName>
    </recommendedName>
</protein>
<evidence type="ECO:0000313" key="4">
    <source>
        <dbReference type="Proteomes" id="UP000009022"/>
    </source>
</evidence>
<feature type="signal peptide" evidence="1">
    <location>
        <begin position="1"/>
        <end position="26"/>
    </location>
</feature>
<gene>
    <name evidence="3" type="ORF">TRIADDRAFT_51903</name>
</gene>
<dbReference type="CTD" id="6749129"/>